<organism evidence="3 4">
    <name type="scientific">Smittium simulii</name>
    <dbReference type="NCBI Taxonomy" id="133385"/>
    <lineage>
        <taxon>Eukaryota</taxon>
        <taxon>Fungi</taxon>
        <taxon>Fungi incertae sedis</taxon>
        <taxon>Zoopagomycota</taxon>
        <taxon>Kickxellomycotina</taxon>
        <taxon>Harpellomycetes</taxon>
        <taxon>Harpellales</taxon>
        <taxon>Legeriomycetaceae</taxon>
        <taxon>Smittium</taxon>
    </lineage>
</organism>
<evidence type="ECO:0000313" key="4">
    <source>
        <dbReference type="Proteomes" id="UP000245383"/>
    </source>
</evidence>
<evidence type="ECO:0000256" key="1">
    <source>
        <dbReference type="SAM" id="MobiDB-lite"/>
    </source>
</evidence>
<gene>
    <name evidence="3" type="ORF">BB561_002880</name>
</gene>
<evidence type="ECO:0000313" key="3">
    <source>
        <dbReference type="EMBL" id="PVU94018.1"/>
    </source>
</evidence>
<keyword evidence="4" id="KW-1185">Reference proteome</keyword>
<feature type="signal peptide" evidence="2">
    <location>
        <begin position="1"/>
        <end position="21"/>
    </location>
</feature>
<proteinExistence type="predicted"/>
<protein>
    <recommendedName>
        <fullName evidence="5">Extracellular membrane protein CFEM domain-containing protein</fullName>
    </recommendedName>
</protein>
<dbReference type="OrthoDB" id="2507140at2759"/>
<accession>A0A2T9YNU1</accession>
<name>A0A2T9YNU1_9FUNG</name>
<evidence type="ECO:0000256" key="2">
    <source>
        <dbReference type="SAM" id="SignalP"/>
    </source>
</evidence>
<dbReference type="EMBL" id="MBFR01000104">
    <property type="protein sequence ID" value="PVU94018.1"/>
    <property type="molecule type" value="Genomic_DNA"/>
</dbReference>
<dbReference type="Proteomes" id="UP000245383">
    <property type="component" value="Unassembled WGS sequence"/>
</dbReference>
<sequence>MNSFFKLLFFVALLFAYSSNAECEGQENFKACATYITSNKDLYCNATDYECHCSWDTHLVTCFSICPNDDSKSKALMAAQKAQNRTCDAFLEWTNAVIKPNGSLLKDDEDDENKSTTGVDNSKRVRKGDEKLNVAKSASSSASTQALFTFAAFAAVVLTIIV</sequence>
<dbReference type="AlphaFoldDB" id="A0A2T9YNU1"/>
<keyword evidence="2" id="KW-0732">Signal</keyword>
<reference evidence="3 4" key="1">
    <citation type="journal article" date="2018" name="MBio">
        <title>Comparative Genomics Reveals the Core Gene Toolbox for the Fungus-Insect Symbiosis.</title>
        <authorList>
            <person name="Wang Y."/>
            <person name="Stata M."/>
            <person name="Wang W."/>
            <person name="Stajich J.E."/>
            <person name="White M.M."/>
            <person name="Moncalvo J.M."/>
        </authorList>
    </citation>
    <scope>NUCLEOTIDE SEQUENCE [LARGE SCALE GENOMIC DNA]</scope>
    <source>
        <strain evidence="3 4">SWE-8-4</strain>
    </source>
</reference>
<feature type="region of interest" description="Disordered" evidence="1">
    <location>
        <begin position="104"/>
        <end position="123"/>
    </location>
</feature>
<comment type="caution">
    <text evidence="3">The sequence shown here is derived from an EMBL/GenBank/DDBJ whole genome shotgun (WGS) entry which is preliminary data.</text>
</comment>
<evidence type="ECO:0008006" key="5">
    <source>
        <dbReference type="Google" id="ProtNLM"/>
    </source>
</evidence>
<feature type="chain" id="PRO_5015587455" description="Extracellular membrane protein CFEM domain-containing protein" evidence="2">
    <location>
        <begin position="22"/>
        <end position="162"/>
    </location>
</feature>